<evidence type="ECO:0000256" key="1">
    <source>
        <dbReference type="SAM" id="MobiDB-lite"/>
    </source>
</evidence>
<accession>Q652Y7</accession>
<evidence type="ECO:0000313" key="4">
    <source>
        <dbReference type="Proteomes" id="UP000000763"/>
    </source>
</evidence>
<reference evidence="3" key="1">
    <citation type="submission" date="2002-02" db="EMBL/GenBank/DDBJ databases">
        <title>Oryza sativa nipponbare(GA3) genomic DNA, chromosome 6, PAC clone:P0001B01.</title>
        <authorList>
            <person name="Sasaki T."/>
            <person name="Matsumoto T."/>
            <person name="Yamamoto K."/>
        </authorList>
    </citation>
    <scope>NUCLEOTIDE SEQUENCE</scope>
</reference>
<dbReference type="EMBL" id="AP005470">
    <property type="protein sequence ID" value="BAD46130.1"/>
    <property type="molecule type" value="Genomic_DNA"/>
</dbReference>
<reference evidence="4" key="4">
    <citation type="journal article" date="2008" name="Nucleic Acids Res.">
        <title>The rice annotation project database (RAP-DB): 2008 update.</title>
        <authorList>
            <consortium name="The rice annotation project (RAP)"/>
        </authorList>
    </citation>
    <scope>GENOME REANNOTATION</scope>
    <source>
        <strain evidence="4">cv. Nipponbare</strain>
    </source>
</reference>
<organism evidence="2 4">
    <name type="scientific">Oryza sativa subsp. japonica</name>
    <name type="common">Rice</name>
    <dbReference type="NCBI Taxonomy" id="39947"/>
    <lineage>
        <taxon>Eukaryota</taxon>
        <taxon>Viridiplantae</taxon>
        <taxon>Streptophyta</taxon>
        <taxon>Embryophyta</taxon>
        <taxon>Tracheophyta</taxon>
        <taxon>Spermatophyta</taxon>
        <taxon>Magnoliopsida</taxon>
        <taxon>Liliopsida</taxon>
        <taxon>Poales</taxon>
        <taxon>Poaceae</taxon>
        <taxon>BOP clade</taxon>
        <taxon>Oryzoideae</taxon>
        <taxon>Oryzeae</taxon>
        <taxon>Oryzinae</taxon>
        <taxon>Oryza</taxon>
        <taxon>Oryza sativa</taxon>
    </lineage>
</organism>
<protein>
    <submittedName>
        <fullName evidence="2">Uncharacterized protein</fullName>
    </submittedName>
</protein>
<evidence type="ECO:0000313" key="3">
    <source>
        <dbReference type="EMBL" id="BAD54201.1"/>
    </source>
</evidence>
<gene>
    <name evidence="2" type="ORF">OSJNBa0043B22.41</name>
    <name evidence="3" type="ORF">P0001B01.21</name>
</gene>
<evidence type="ECO:0000313" key="2">
    <source>
        <dbReference type="EMBL" id="BAD46130.1"/>
    </source>
</evidence>
<dbReference type="EMBL" id="AP004745">
    <property type="protein sequence ID" value="BAD54201.1"/>
    <property type="molecule type" value="Genomic_DNA"/>
</dbReference>
<name>Q652Y7_ORYSJ</name>
<feature type="compositionally biased region" description="Low complexity" evidence="1">
    <location>
        <begin position="36"/>
        <end position="45"/>
    </location>
</feature>
<dbReference type="Proteomes" id="UP000000763">
    <property type="component" value="Chromosome 6"/>
</dbReference>
<feature type="region of interest" description="Disordered" evidence="1">
    <location>
        <begin position="36"/>
        <end position="71"/>
    </location>
</feature>
<sequence length="71" mass="7412">MAYSSKKQMATVVEGSARQRCTWNTSDATMAVAAEDASRAASAAETGKTDGESEDLGAAHRQGIAVDISYQ</sequence>
<reference evidence="4" key="3">
    <citation type="journal article" date="2005" name="Nature">
        <title>The map-based sequence of the rice genome.</title>
        <authorList>
            <consortium name="International rice genome sequencing project (IRGSP)"/>
            <person name="Matsumoto T."/>
            <person name="Wu J."/>
            <person name="Kanamori H."/>
            <person name="Katayose Y."/>
            <person name="Fujisawa M."/>
            <person name="Namiki N."/>
            <person name="Mizuno H."/>
            <person name="Yamamoto K."/>
            <person name="Antonio B.A."/>
            <person name="Baba T."/>
            <person name="Sakata K."/>
            <person name="Nagamura Y."/>
            <person name="Aoki H."/>
            <person name="Arikawa K."/>
            <person name="Arita K."/>
            <person name="Bito T."/>
            <person name="Chiden Y."/>
            <person name="Fujitsuka N."/>
            <person name="Fukunaka R."/>
            <person name="Hamada M."/>
            <person name="Harada C."/>
            <person name="Hayashi A."/>
            <person name="Hijishita S."/>
            <person name="Honda M."/>
            <person name="Hosokawa S."/>
            <person name="Ichikawa Y."/>
            <person name="Idonuma A."/>
            <person name="Iijima M."/>
            <person name="Ikeda M."/>
            <person name="Ikeno M."/>
            <person name="Ito K."/>
            <person name="Ito S."/>
            <person name="Ito T."/>
            <person name="Ito Y."/>
            <person name="Ito Y."/>
            <person name="Iwabuchi A."/>
            <person name="Kamiya K."/>
            <person name="Karasawa W."/>
            <person name="Kurita K."/>
            <person name="Katagiri S."/>
            <person name="Kikuta A."/>
            <person name="Kobayashi H."/>
            <person name="Kobayashi N."/>
            <person name="Machita K."/>
            <person name="Maehara T."/>
            <person name="Masukawa M."/>
            <person name="Mizubayashi T."/>
            <person name="Mukai Y."/>
            <person name="Nagasaki H."/>
            <person name="Nagata Y."/>
            <person name="Naito S."/>
            <person name="Nakashima M."/>
            <person name="Nakama Y."/>
            <person name="Nakamichi Y."/>
            <person name="Nakamura M."/>
            <person name="Meguro A."/>
            <person name="Negishi M."/>
            <person name="Ohta I."/>
            <person name="Ohta T."/>
            <person name="Okamoto M."/>
            <person name="Ono N."/>
            <person name="Saji S."/>
            <person name="Sakaguchi M."/>
            <person name="Sakai K."/>
            <person name="Shibata M."/>
            <person name="Shimokawa T."/>
            <person name="Song J."/>
            <person name="Takazaki Y."/>
            <person name="Terasawa K."/>
            <person name="Tsugane M."/>
            <person name="Tsuji K."/>
            <person name="Ueda S."/>
            <person name="Waki K."/>
            <person name="Yamagata H."/>
            <person name="Yamamoto M."/>
            <person name="Yamamoto S."/>
            <person name="Yamane H."/>
            <person name="Yoshiki S."/>
            <person name="Yoshihara R."/>
            <person name="Yukawa K."/>
            <person name="Zhong H."/>
            <person name="Yano M."/>
            <person name="Yuan Q."/>
            <person name="Ouyang S."/>
            <person name="Liu J."/>
            <person name="Jones K.M."/>
            <person name="Gansberger K."/>
            <person name="Moffat K."/>
            <person name="Hill J."/>
            <person name="Bera J."/>
            <person name="Fadrosh D."/>
            <person name="Jin S."/>
            <person name="Johri S."/>
            <person name="Kim M."/>
            <person name="Overton L."/>
            <person name="Reardon M."/>
            <person name="Tsitrin T."/>
            <person name="Vuong H."/>
            <person name="Weaver B."/>
            <person name="Ciecko A."/>
            <person name="Tallon L."/>
            <person name="Jackson J."/>
            <person name="Pai G."/>
            <person name="Aken S.V."/>
            <person name="Utterback T."/>
            <person name="Reidmuller S."/>
            <person name="Feldblyum T."/>
            <person name="Hsiao J."/>
            <person name="Zismann V."/>
            <person name="Iobst S."/>
            <person name="de Vazeille A.R."/>
            <person name="Buell C.R."/>
            <person name="Ying K."/>
            <person name="Li Y."/>
            <person name="Lu T."/>
            <person name="Huang Y."/>
            <person name="Zhao Q."/>
            <person name="Feng Q."/>
            <person name="Zhang L."/>
            <person name="Zhu J."/>
            <person name="Weng Q."/>
            <person name="Mu J."/>
            <person name="Lu Y."/>
            <person name="Fan D."/>
            <person name="Liu Y."/>
            <person name="Guan J."/>
            <person name="Zhang Y."/>
            <person name="Yu S."/>
            <person name="Liu X."/>
            <person name="Zhang Y."/>
            <person name="Hong G."/>
            <person name="Han B."/>
            <person name="Choisne N."/>
            <person name="Demange N."/>
            <person name="Orjeda G."/>
            <person name="Samain S."/>
            <person name="Cattolico L."/>
            <person name="Pelletier E."/>
            <person name="Couloux A."/>
            <person name="Segurens B."/>
            <person name="Wincker P."/>
            <person name="D'Hont A."/>
            <person name="Scarpelli C."/>
            <person name="Weissenbach J."/>
            <person name="Salanoubat M."/>
            <person name="Quetier F."/>
            <person name="Yu Y."/>
            <person name="Kim H.R."/>
            <person name="Rambo T."/>
            <person name="Currie J."/>
            <person name="Collura K."/>
            <person name="Luo M."/>
            <person name="Yang T."/>
            <person name="Ammiraju J.S.S."/>
            <person name="Engler F."/>
            <person name="Soderlund C."/>
            <person name="Wing R.A."/>
            <person name="Palmer L.E."/>
            <person name="de la Bastide M."/>
            <person name="Spiegel L."/>
            <person name="Nascimento L."/>
            <person name="Zutavern T."/>
            <person name="O'Shaughnessy A."/>
            <person name="Dike S."/>
            <person name="Dedhia N."/>
            <person name="Preston R."/>
            <person name="Balija V."/>
            <person name="McCombie W.R."/>
            <person name="Chow T."/>
            <person name="Chen H."/>
            <person name="Chung M."/>
            <person name="Chen C."/>
            <person name="Shaw J."/>
            <person name="Wu H."/>
            <person name="Hsiao K."/>
            <person name="Chao Y."/>
            <person name="Chu M."/>
            <person name="Cheng C."/>
            <person name="Hour A."/>
            <person name="Lee P."/>
            <person name="Lin S."/>
            <person name="Lin Y."/>
            <person name="Liou J."/>
            <person name="Liu S."/>
            <person name="Hsing Y."/>
            <person name="Raghuvanshi S."/>
            <person name="Mohanty A."/>
            <person name="Bharti A.K."/>
            <person name="Gaur A."/>
            <person name="Gupta V."/>
            <person name="Kumar D."/>
            <person name="Ravi V."/>
            <person name="Vij S."/>
            <person name="Kapur A."/>
            <person name="Khurana P."/>
            <person name="Khurana P."/>
            <person name="Khurana J.P."/>
            <person name="Tyagi A.K."/>
            <person name="Gaikwad K."/>
            <person name="Singh A."/>
            <person name="Dalal V."/>
            <person name="Srivastava S."/>
            <person name="Dixit A."/>
            <person name="Pal A.K."/>
            <person name="Ghazi I.A."/>
            <person name="Yadav M."/>
            <person name="Pandit A."/>
            <person name="Bhargava A."/>
            <person name="Sureshbabu K."/>
            <person name="Batra K."/>
            <person name="Sharma T.R."/>
            <person name="Mohapatra T."/>
            <person name="Singh N.K."/>
            <person name="Messing J."/>
            <person name="Nelson A.B."/>
            <person name="Fuks G."/>
            <person name="Kavchok S."/>
            <person name="Keizer G."/>
            <person name="Linton E."/>
            <person name="Llaca V."/>
            <person name="Song R."/>
            <person name="Tanyolac B."/>
            <person name="Young S."/>
            <person name="Ho-Il K."/>
            <person name="Hahn J.H."/>
            <person name="Sangsakoo G."/>
            <person name="Vanavichit A."/>
            <person name="de Mattos Luiz.A.T."/>
            <person name="Zimmer P.D."/>
            <person name="Malone G."/>
            <person name="Dellagostin O."/>
            <person name="de Oliveira A.C."/>
            <person name="Bevan M."/>
            <person name="Bancroft I."/>
            <person name="Minx P."/>
            <person name="Cordum H."/>
            <person name="Wilson R."/>
            <person name="Cheng Z."/>
            <person name="Jin W."/>
            <person name="Jiang J."/>
            <person name="Leong S.A."/>
            <person name="Iwama H."/>
            <person name="Gojobori T."/>
            <person name="Itoh T."/>
            <person name="Niimura Y."/>
            <person name="Fujii Y."/>
            <person name="Habara T."/>
            <person name="Sakai H."/>
            <person name="Sato Y."/>
            <person name="Wilson G."/>
            <person name="Kumar K."/>
            <person name="McCouch S."/>
            <person name="Juretic N."/>
            <person name="Hoen D."/>
            <person name="Wright S."/>
            <person name="Bruskiewich R."/>
            <person name="Bureau T."/>
            <person name="Miyao A."/>
            <person name="Hirochika H."/>
            <person name="Nishikawa T."/>
            <person name="Kadowaki K."/>
            <person name="Sugiura M."/>
            <person name="Burr B."/>
            <person name="Sasaki T."/>
        </authorList>
    </citation>
    <scope>NUCLEOTIDE SEQUENCE [LARGE SCALE GENOMIC DNA]</scope>
    <source>
        <strain evidence="4">cv. Nipponbare</strain>
    </source>
</reference>
<reference evidence="2" key="2">
    <citation type="submission" date="2002-06" db="EMBL/GenBank/DDBJ databases">
        <title>Oryza sativa nipponbare(GA3) genomic DNA, chromosome 6, BAC clone:OSJNBa0043B22.</title>
        <authorList>
            <person name="Sasaki T."/>
            <person name="Matsumoto T."/>
            <person name="Katayose Y."/>
        </authorList>
    </citation>
    <scope>NUCLEOTIDE SEQUENCE</scope>
</reference>
<dbReference type="AlphaFoldDB" id="Q652Y7"/>
<proteinExistence type="predicted"/>